<dbReference type="AlphaFoldDB" id="A0A4S8LMI8"/>
<keyword evidence="2" id="KW-1185">Reference proteome</keyword>
<accession>A0A4S8LMI8</accession>
<proteinExistence type="predicted"/>
<dbReference type="EMBL" id="ML179332">
    <property type="protein sequence ID" value="THU90536.1"/>
    <property type="molecule type" value="Genomic_DNA"/>
</dbReference>
<gene>
    <name evidence="1" type="ORF">K435DRAFT_801943</name>
</gene>
<organism evidence="1 2">
    <name type="scientific">Dendrothele bispora (strain CBS 962.96)</name>
    <dbReference type="NCBI Taxonomy" id="1314807"/>
    <lineage>
        <taxon>Eukaryota</taxon>
        <taxon>Fungi</taxon>
        <taxon>Dikarya</taxon>
        <taxon>Basidiomycota</taxon>
        <taxon>Agaricomycotina</taxon>
        <taxon>Agaricomycetes</taxon>
        <taxon>Agaricomycetidae</taxon>
        <taxon>Agaricales</taxon>
        <taxon>Agaricales incertae sedis</taxon>
        <taxon>Dendrothele</taxon>
    </lineage>
</organism>
<name>A0A4S8LMI8_DENBC</name>
<dbReference type="Proteomes" id="UP000297245">
    <property type="component" value="Unassembled WGS sequence"/>
</dbReference>
<protein>
    <submittedName>
        <fullName evidence="1">Uncharacterized protein</fullName>
    </submittedName>
</protein>
<evidence type="ECO:0000313" key="2">
    <source>
        <dbReference type="Proteomes" id="UP000297245"/>
    </source>
</evidence>
<sequence>MPWKRQSQLIAELVLHKVGAQKSNCLLWSAKNDVGATKYTKFRDAVSDALATCHIGYSQILSSLPNATQFLADFSSVGFHWGWSVITFFERELQGETGDTEGAVYPGLSRNLIVSRVHNGKGR</sequence>
<evidence type="ECO:0000313" key="1">
    <source>
        <dbReference type="EMBL" id="THU90536.1"/>
    </source>
</evidence>
<reference evidence="1 2" key="1">
    <citation type="journal article" date="2019" name="Nat. Ecol. Evol.">
        <title>Megaphylogeny resolves global patterns of mushroom evolution.</title>
        <authorList>
            <person name="Varga T."/>
            <person name="Krizsan K."/>
            <person name="Foldi C."/>
            <person name="Dima B."/>
            <person name="Sanchez-Garcia M."/>
            <person name="Sanchez-Ramirez S."/>
            <person name="Szollosi G.J."/>
            <person name="Szarkandi J.G."/>
            <person name="Papp V."/>
            <person name="Albert L."/>
            <person name="Andreopoulos W."/>
            <person name="Angelini C."/>
            <person name="Antonin V."/>
            <person name="Barry K.W."/>
            <person name="Bougher N.L."/>
            <person name="Buchanan P."/>
            <person name="Buyck B."/>
            <person name="Bense V."/>
            <person name="Catcheside P."/>
            <person name="Chovatia M."/>
            <person name="Cooper J."/>
            <person name="Damon W."/>
            <person name="Desjardin D."/>
            <person name="Finy P."/>
            <person name="Geml J."/>
            <person name="Haridas S."/>
            <person name="Hughes K."/>
            <person name="Justo A."/>
            <person name="Karasinski D."/>
            <person name="Kautmanova I."/>
            <person name="Kiss B."/>
            <person name="Kocsube S."/>
            <person name="Kotiranta H."/>
            <person name="LaButti K.M."/>
            <person name="Lechner B.E."/>
            <person name="Liimatainen K."/>
            <person name="Lipzen A."/>
            <person name="Lukacs Z."/>
            <person name="Mihaltcheva S."/>
            <person name="Morgado L.N."/>
            <person name="Niskanen T."/>
            <person name="Noordeloos M.E."/>
            <person name="Ohm R.A."/>
            <person name="Ortiz-Santana B."/>
            <person name="Ovrebo C."/>
            <person name="Racz N."/>
            <person name="Riley R."/>
            <person name="Savchenko A."/>
            <person name="Shiryaev A."/>
            <person name="Soop K."/>
            <person name="Spirin V."/>
            <person name="Szebenyi C."/>
            <person name="Tomsovsky M."/>
            <person name="Tulloss R.E."/>
            <person name="Uehling J."/>
            <person name="Grigoriev I.V."/>
            <person name="Vagvolgyi C."/>
            <person name="Papp T."/>
            <person name="Martin F.M."/>
            <person name="Miettinen O."/>
            <person name="Hibbett D.S."/>
            <person name="Nagy L.G."/>
        </authorList>
    </citation>
    <scope>NUCLEOTIDE SEQUENCE [LARGE SCALE GENOMIC DNA]</scope>
    <source>
        <strain evidence="1 2">CBS 962.96</strain>
    </source>
</reference>